<dbReference type="EnsemblProtists" id="EKX50706">
    <property type="protein sequence ID" value="EKX50706"/>
    <property type="gene ID" value="GUITHDRAFT_50187"/>
</dbReference>
<dbReference type="Pfam" id="PF00153">
    <property type="entry name" value="Mito_carr"/>
    <property type="match status" value="3"/>
</dbReference>
<reference evidence="6 8" key="1">
    <citation type="journal article" date="2012" name="Nature">
        <title>Algal genomes reveal evolutionary mosaicism and the fate of nucleomorphs.</title>
        <authorList>
            <consortium name="DOE Joint Genome Institute"/>
            <person name="Curtis B.A."/>
            <person name="Tanifuji G."/>
            <person name="Burki F."/>
            <person name="Gruber A."/>
            <person name="Irimia M."/>
            <person name="Maruyama S."/>
            <person name="Arias M.C."/>
            <person name="Ball S.G."/>
            <person name="Gile G.H."/>
            <person name="Hirakawa Y."/>
            <person name="Hopkins J.F."/>
            <person name="Kuo A."/>
            <person name="Rensing S.A."/>
            <person name="Schmutz J."/>
            <person name="Symeonidi A."/>
            <person name="Elias M."/>
            <person name="Eveleigh R.J."/>
            <person name="Herman E.K."/>
            <person name="Klute M.J."/>
            <person name="Nakayama T."/>
            <person name="Obornik M."/>
            <person name="Reyes-Prieto A."/>
            <person name="Armbrust E.V."/>
            <person name="Aves S.J."/>
            <person name="Beiko R.G."/>
            <person name="Coutinho P."/>
            <person name="Dacks J.B."/>
            <person name="Durnford D.G."/>
            <person name="Fast N.M."/>
            <person name="Green B.R."/>
            <person name="Grisdale C.J."/>
            <person name="Hempel F."/>
            <person name="Henrissat B."/>
            <person name="Hoppner M.P."/>
            <person name="Ishida K."/>
            <person name="Kim E."/>
            <person name="Koreny L."/>
            <person name="Kroth P.G."/>
            <person name="Liu Y."/>
            <person name="Malik S.B."/>
            <person name="Maier U.G."/>
            <person name="McRose D."/>
            <person name="Mock T."/>
            <person name="Neilson J.A."/>
            <person name="Onodera N.T."/>
            <person name="Poole A.M."/>
            <person name="Pritham E.J."/>
            <person name="Richards T.A."/>
            <person name="Rocap G."/>
            <person name="Roy S.W."/>
            <person name="Sarai C."/>
            <person name="Schaack S."/>
            <person name="Shirato S."/>
            <person name="Slamovits C.H."/>
            <person name="Spencer D.F."/>
            <person name="Suzuki S."/>
            <person name="Worden A.Z."/>
            <person name="Zauner S."/>
            <person name="Barry K."/>
            <person name="Bell C."/>
            <person name="Bharti A.K."/>
            <person name="Crow J.A."/>
            <person name="Grimwood J."/>
            <person name="Kramer R."/>
            <person name="Lindquist E."/>
            <person name="Lucas S."/>
            <person name="Salamov A."/>
            <person name="McFadden G.I."/>
            <person name="Lane C.E."/>
            <person name="Keeling P.J."/>
            <person name="Gray M.W."/>
            <person name="Grigoriev I.V."/>
            <person name="Archibald J.M."/>
        </authorList>
    </citation>
    <scope>NUCLEOTIDE SEQUENCE</scope>
    <source>
        <strain evidence="6 8">CCMP2712</strain>
    </source>
</reference>
<dbReference type="GO" id="GO:0016020">
    <property type="term" value="C:membrane"/>
    <property type="evidence" value="ECO:0007669"/>
    <property type="project" value="UniProtKB-SubCell"/>
</dbReference>
<dbReference type="RefSeq" id="XP_005837686.1">
    <property type="nucleotide sequence ID" value="XM_005837629.1"/>
</dbReference>
<accession>L1JQ42</accession>
<dbReference type="Proteomes" id="UP000011087">
    <property type="component" value="Unassembled WGS sequence"/>
</dbReference>
<dbReference type="Gene3D" id="1.50.40.10">
    <property type="entry name" value="Mitochondrial carrier domain"/>
    <property type="match status" value="1"/>
</dbReference>
<dbReference type="InterPro" id="IPR018108">
    <property type="entry name" value="MCP_transmembrane"/>
</dbReference>
<evidence type="ECO:0000256" key="1">
    <source>
        <dbReference type="ARBA" id="ARBA00004141"/>
    </source>
</evidence>
<proteinExistence type="inferred from homology"/>
<feature type="repeat" description="Solcar" evidence="4">
    <location>
        <begin position="117"/>
        <end position="204"/>
    </location>
</feature>
<comment type="subcellular location">
    <subcellularLocation>
        <location evidence="1">Membrane</location>
        <topology evidence="1">Multi-pass membrane protein</topology>
    </subcellularLocation>
</comment>
<dbReference type="PANTHER" id="PTHR46314:SF2">
    <property type="entry name" value="SOLUTE CARRIER FAMILY 25 MEMBER 44"/>
    <property type="match status" value="1"/>
</dbReference>
<reference evidence="8" key="2">
    <citation type="submission" date="2012-11" db="EMBL/GenBank/DDBJ databases">
        <authorList>
            <person name="Kuo A."/>
            <person name="Curtis B.A."/>
            <person name="Tanifuji G."/>
            <person name="Burki F."/>
            <person name="Gruber A."/>
            <person name="Irimia M."/>
            <person name="Maruyama S."/>
            <person name="Arias M.C."/>
            <person name="Ball S.G."/>
            <person name="Gile G.H."/>
            <person name="Hirakawa Y."/>
            <person name="Hopkins J.F."/>
            <person name="Rensing S.A."/>
            <person name="Schmutz J."/>
            <person name="Symeonidi A."/>
            <person name="Elias M."/>
            <person name="Eveleigh R.J."/>
            <person name="Herman E.K."/>
            <person name="Klute M.J."/>
            <person name="Nakayama T."/>
            <person name="Obornik M."/>
            <person name="Reyes-Prieto A."/>
            <person name="Armbrust E.V."/>
            <person name="Aves S.J."/>
            <person name="Beiko R.G."/>
            <person name="Coutinho P."/>
            <person name="Dacks J.B."/>
            <person name="Durnford D.G."/>
            <person name="Fast N.M."/>
            <person name="Green B.R."/>
            <person name="Grisdale C."/>
            <person name="Hempe F."/>
            <person name="Henrissat B."/>
            <person name="Hoppner M.P."/>
            <person name="Ishida K.-I."/>
            <person name="Kim E."/>
            <person name="Koreny L."/>
            <person name="Kroth P.G."/>
            <person name="Liu Y."/>
            <person name="Malik S.-B."/>
            <person name="Maier U.G."/>
            <person name="McRose D."/>
            <person name="Mock T."/>
            <person name="Neilson J.A."/>
            <person name="Onodera N.T."/>
            <person name="Poole A.M."/>
            <person name="Pritham E.J."/>
            <person name="Richards T.A."/>
            <person name="Rocap G."/>
            <person name="Roy S.W."/>
            <person name="Sarai C."/>
            <person name="Schaack S."/>
            <person name="Shirato S."/>
            <person name="Slamovits C.H."/>
            <person name="Spencer D.F."/>
            <person name="Suzuki S."/>
            <person name="Worden A.Z."/>
            <person name="Zauner S."/>
            <person name="Barry K."/>
            <person name="Bell C."/>
            <person name="Bharti A.K."/>
            <person name="Crow J.A."/>
            <person name="Grimwood J."/>
            <person name="Kramer R."/>
            <person name="Lindquist E."/>
            <person name="Lucas S."/>
            <person name="Salamov A."/>
            <person name="McFadden G.I."/>
            <person name="Lane C.E."/>
            <person name="Keeling P.J."/>
            <person name="Gray M.W."/>
            <person name="Grigoriev I.V."/>
            <person name="Archibald J.M."/>
        </authorList>
    </citation>
    <scope>NUCLEOTIDE SEQUENCE</scope>
    <source>
        <strain evidence="8">CCMP2712</strain>
    </source>
</reference>
<dbReference type="SUPFAM" id="SSF103506">
    <property type="entry name" value="Mitochondrial carrier"/>
    <property type="match status" value="1"/>
</dbReference>
<keyword evidence="3 4" id="KW-0472">Membrane</keyword>
<evidence type="ECO:0000256" key="4">
    <source>
        <dbReference type="PROSITE-ProRule" id="PRU00282"/>
    </source>
</evidence>
<keyword evidence="5" id="KW-0813">Transport</keyword>
<dbReference type="OMA" id="GPSGILM"/>
<dbReference type="GO" id="GO:0015658">
    <property type="term" value="F:branched-chain amino acid transmembrane transporter activity"/>
    <property type="evidence" value="ECO:0007669"/>
    <property type="project" value="InterPro"/>
</dbReference>
<evidence type="ECO:0000313" key="8">
    <source>
        <dbReference type="Proteomes" id="UP000011087"/>
    </source>
</evidence>
<dbReference type="PANTHER" id="PTHR46314">
    <property type="entry name" value="SOLUTE CARRIER FAMILY 25 MEMBER 44"/>
    <property type="match status" value="1"/>
</dbReference>
<feature type="repeat" description="Solcar" evidence="4">
    <location>
        <begin position="216"/>
        <end position="302"/>
    </location>
</feature>
<dbReference type="KEGG" id="gtt:GUITHDRAFT_50187"/>
<evidence type="ECO:0000313" key="6">
    <source>
        <dbReference type="EMBL" id="EKX50706.1"/>
    </source>
</evidence>
<evidence type="ECO:0000256" key="2">
    <source>
        <dbReference type="ARBA" id="ARBA00022692"/>
    </source>
</evidence>
<sequence>ISWDEIDKFKYYFYGPSLSLLVRFCLYPLSVVKTRLQMQKDPYSIAASAPSVNHYSGTLDAFHKIIRHEGVRGLFKGFGVSTVGIVSGQLYITTYEYVRHHLMHMNERNRFISPKRMNVVRNAVAGGCASLVSQTIVVPIDIVSQKQMMNFGTGDSNGSLVHVSKEILRQDGVKGFYKGFGASLCVYAPSSAIWWGSYGYLRERLQSHFMPTSHASKRLTEASAGASAGLVAAVATNPIDVARTRLQVEGHPRDGSNLRTTLRHLWCQEGPKSLLKGVQARIMASVPSSIMIVTVYELVKRLSKRTDKH</sequence>
<dbReference type="GO" id="GO:0005739">
    <property type="term" value="C:mitochondrion"/>
    <property type="evidence" value="ECO:0007669"/>
    <property type="project" value="InterPro"/>
</dbReference>
<feature type="non-terminal residue" evidence="6">
    <location>
        <position position="1"/>
    </location>
</feature>
<keyword evidence="8" id="KW-1185">Reference proteome</keyword>
<evidence type="ECO:0000256" key="5">
    <source>
        <dbReference type="RuleBase" id="RU000488"/>
    </source>
</evidence>
<organism evidence="6">
    <name type="scientific">Guillardia theta (strain CCMP2712)</name>
    <name type="common">Cryptophyte</name>
    <dbReference type="NCBI Taxonomy" id="905079"/>
    <lineage>
        <taxon>Eukaryota</taxon>
        <taxon>Cryptophyceae</taxon>
        <taxon>Pyrenomonadales</taxon>
        <taxon>Geminigeraceae</taxon>
        <taxon>Guillardia</taxon>
    </lineage>
</organism>
<dbReference type="EMBL" id="JH992977">
    <property type="protein sequence ID" value="EKX50706.1"/>
    <property type="molecule type" value="Genomic_DNA"/>
</dbReference>
<name>L1JQ42_GUITC</name>
<dbReference type="GO" id="GO:0009083">
    <property type="term" value="P:branched-chain amino acid catabolic process"/>
    <property type="evidence" value="ECO:0007669"/>
    <property type="project" value="InterPro"/>
</dbReference>
<feature type="repeat" description="Solcar" evidence="4">
    <location>
        <begin position="7"/>
        <end position="101"/>
    </location>
</feature>
<dbReference type="PROSITE" id="PS50920">
    <property type="entry name" value="SOLCAR"/>
    <property type="match status" value="3"/>
</dbReference>
<dbReference type="eggNOG" id="KOG0765">
    <property type="taxonomic scope" value="Eukaryota"/>
</dbReference>
<comment type="similarity">
    <text evidence="5">Belongs to the mitochondrial carrier (TC 2.A.29) family.</text>
</comment>
<dbReference type="GeneID" id="17307686"/>
<evidence type="ECO:0000256" key="3">
    <source>
        <dbReference type="ARBA" id="ARBA00023136"/>
    </source>
</evidence>
<dbReference type="PaxDb" id="55529-EKX50706"/>
<reference evidence="7" key="3">
    <citation type="submission" date="2016-03" db="UniProtKB">
        <authorList>
            <consortium name="EnsemblProtists"/>
        </authorList>
    </citation>
    <scope>IDENTIFICATION</scope>
</reference>
<evidence type="ECO:0008006" key="9">
    <source>
        <dbReference type="Google" id="ProtNLM"/>
    </source>
</evidence>
<dbReference type="InterPro" id="IPR023395">
    <property type="entry name" value="MCP_dom_sf"/>
</dbReference>
<dbReference type="InterPro" id="IPR042164">
    <property type="entry name" value="SLC25A44"/>
</dbReference>
<evidence type="ECO:0000313" key="7">
    <source>
        <dbReference type="EnsemblProtists" id="EKX50706"/>
    </source>
</evidence>
<keyword evidence="2 4" id="KW-0812">Transmembrane</keyword>
<dbReference type="AlphaFoldDB" id="L1JQ42"/>
<dbReference type="OrthoDB" id="250329at2759"/>
<feature type="non-terminal residue" evidence="6">
    <location>
        <position position="309"/>
    </location>
</feature>
<gene>
    <name evidence="6" type="ORF">GUITHDRAFT_50187</name>
</gene>
<dbReference type="HOGENOM" id="CLU_015166_3_3_1"/>
<protein>
    <recommendedName>
        <fullName evidence="9">Mitochondrial carrier protein</fullName>
    </recommendedName>
</protein>